<proteinExistence type="predicted"/>
<protein>
    <submittedName>
        <fullName evidence="2">Uncharacterized protein</fullName>
    </submittedName>
</protein>
<organism evidence="2 3">
    <name type="scientific">Citrobacter freundii</name>
    <dbReference type="NCBI Taxonomy" id="546"/>
    <lineage>
        <taxon>Bacteria</taxon>
        <taxon>Pseudomonadati</taxon>
        <taxon>Pseudomonadota</taxon>
        <taxon>Gammaproteobacteria</taxon>
        <taxon>Enterobacterales</taxon>
        <taxon>Enterobacteriaceae</taxon>
        <taxon>Citrobacter</taxon>
        <taxon>Citrobacter freundii complex</taxon>
    </lineage>
</organism>
<dbReference type="Proteomes" id="UP000019194">
    <property type="component" value="Unassembled WGS sequence"/>
</dbReference>
<evidence type="ECO:0000313" key="3">
    <source>
        <dbReference type="Proteomes" id="UP000019194"/>
    </source>
</evidence>
<evidence type="ECO:0000313" key="2">
    <source>
        <dbReference type="EMBL" id="CDL41106.1"/>
    </source>
</evidence>
<feature type="transmembrane region" description="Helical" evidence="1">
    <location>
        <begin position="12"/>
        <end position="38"/>
    </location>
</feature>
<accession>A0A7G2IVA2</accession>
<sequence>MEKQADANRQILIFSYTVFLELSGIIIHCCSTMLYFFYND</sequence>
<keyword evidence="1" id="KW-1133">Transmembrane helix</keyword>
<comment type="caution">
    <text evidence="2">The sequence shown here is derived from an EMBL/GenBank/DDBJ whole genome shotgun (WGS) entry which is preliminary data.</text>
</comment>
<reference evidence="2 3" key="1">
    <citation type="submission" date="2013-10" db="EMBL/GenBank/DDBJ databases">
        <title>Antibiotic resistance diversity of beta-lactamase producers in the General Hospital Vienna.</title>
        <authorList>
            <person name="Barisic I."/>
            <person name="Mitteregger D."/>
            <person name="Hirschl A.M."/>
            <person name="Noehammer C."/>
            <person name="Wiesinger-Mayr H."/>
        </authorList>
    </citation>
    <scope>NUCLEOTIDE SEQUENCE [LARGE SCALE GENOMIC DNA]</scope>
    <source>
        <strain evidence="2 3">ISC11</strain>
    </source>
</reference>
<evidence type="ECO:0000256" key="1">
    <source>
        <dbReference type="SAM" id="Phobius"/>
    </source>
</evidence>
<dbReference type="AlphaFoldDB" id="A0A7G2IVA2"/>
<name>A0A7G2IVA2_CITFR</name>
<dbReference type="EMBL" id="CBWP010000082">
    <property type="protein sequence ID" value="CDL41106.1"/>
    <property type="molecule type" value="Genomic_DNA"/>
</dbReference>
<keyword evidence="1" id="KW-0472">Membrane</keyword>
<keyword evidence="1" id="KW-0812">Transmembrane</keyword>